<sequence length="158" mass="17660">MRVLAVIIALMIQGCASTGKQSTGAAFQMHEQPSNGKSIAYFFQPDMAGVNSCLLVGVDDIHKGCIGYPGFAKVEIDPGTRKISFTPNALIKIANLSYEYNFEPNRVYYFEYQHFTSKAASEKAVESHYNMILGYHLGWVSLEEQEALLKLKNLKAWK</sequence>
<evidence type="ECO:0000313" key="1">
    <source>
        <dbReference type="EMBL" id="QPB83155.1"/>
    </source>
</evidence>
<dbReference type="RefSeq" id="WP_138538311.1">
    <property type="nucleotide sequence ID" value="NZ_CP045429.1"/>
</dbReference>
<organism evidence="1 2">
    <name type="scientific">Pseudoalteromonas rubra</name>
    <dbReference type="NCBI Taxonomy" id="43658"/>
    <lineage>
        <taxon>Bacteria</taxon>
        <taxon>Pseudomonadati</taxon>
        <taxon>Pseudomonadota</taxon>
        <taxon>Gammaproteobacteria</taxon>
        <taxon>Alteromonadales</taxon>
        <taxon>Pseudoalteromonadaceae</taxon>
        <taxon>Pseudoalteromonas</taxon>
    </lineage>
</organism>
<protein>
    <submittedName>
        <fullName evidence="1">DUF2846 domain-containing protein</fullName>
    </submittedName>
</protein>
<dbReference type="AlphaFoldDB" id="A0A5S3UX84"/>
<reference evidence="1 2" key="1">
    <citation type="submission" date="2019-10" db="EMBL/GenBank/DDBJ databases">
        <title>Pseudoalteromonas rubra S4059.</title>
        <authorList>
            <person name="Paulsen S."/>
            <person name="Wang X."/>
        </authorList>
    </citation>
    <scope>NUCLEOTIDE SEQUENCE [LARGE SCALE GENOMIC DNA]</scope>
    <source>
        <strain evidence="1 2">S4059</strain>
    </source>
</reference>
<gene>
    <name evidence="1" type="ORF">CWC22_009210</name>
</gene>
<accession>A0A5S3UX84</accession>
<proteinExistence type="predicted"/>
<name>A0A5S3UX84_9GAMM</name>
<dbReference type="PROSITE" id="PS51257">
    <property type="entry name" value="PROKAR_LIPOPROTEIN"/>
    <property type="match status" value="1"/>
</dbReference>
<dbReference type="Proteomes" id="UP000305729">
    <property type="component" value="Chromosome 1"/>
</dbReference>
<dbReference type="EMBL" id="CP045429">
    <property type="protein sequence ID" value="QPB83155.1"/>
    <property type="molecule type" value="Genomic_DNA"/>
</dbReference>
<evidence type="ECO:0000313" key="2">
    <source>
        <dbReference type="Proteomes" id="UP000305729"/>
    </source>
</evidence>